<comment type="caution">
    <text evidence="2">The sequence shown here is derived from an EMBL/GenBank/DDBJ whole genome shotgun (WGS) entry which is preliminary data.</text>
</comment>
<gene>
    <name evidence="2" type="ORF">FOXB_17601</name>
</gene>
<evidence type="ECO:0000313" key="2">
    <source>
        <dbReference type="EMBL" id="EGU71889.1"/>
    </source>
</evidence>
<sequence length="317" mass="34896">MASQSTEPTCVGKIAIKVPICHNNELAIEVPTYLYSNRLLLWEDGPIFTGLTLMEVIHLDHCGQVLEATSNLDGSTCPEFCYYCPILTFGTMSQWIVSFALQVRLPAKMKQSHIQSLYESVQTVLHQVKWNGRQVIPTNSNHPIAGLPDDEFEALIGEKNEIEIRKWMNQTRENISTALDREEEGARCRSTNKAFETSSLKDIQGFCTPNHGSQLQVTQLCGHEKGHQVSLSGHPSGRGRQIQPPDCAVMQMDHVSRGIPDNGLLCAWGPPGPTQSLLSSLCPSWTRSGDADLSGYTPDSPSWPKSTSPNTGVLAPK</sequence>
<organism evidence="2">
    <name type="scientific">Fusarium oxysporum (strain Fo5176)</name>
    <name type="common">Fusarium vascular wilt</name>
    <dbReference type="NCBI Taxonomy" id="660025"/>
    <lineage>
        <taxon>Eukaryota</taxon>
        <taxon>Fungi</taxon>
        <taxon>Dikarya</taxon>
        <taxon>Ascomycota</taxon>
        <taxon>Pezizomycotina</taxon>
        <taxon>Sordariomycetes</taxon>
        <taxon>Hypocreomycetidae</taxon>
        <taxon>Hypocreales</taxon>
        <taxon>Nectriaceae</taxon>
        <taxon>Fusarium</taxon>
        <taxon>Fusarium oxysporum species complex</taxon>
    </lineage>
</organism>
<dbReference type="EMBL" id="AFQF01007460">
    <property type="protein sequence ID" value="EGU71889.1"/>
    <property type="molecule type" value="Genomic_DNA"/>
</dbReference>
<dbReference type="OrthoDB" id="10478684at2759"/>
<name>F9GG17_FUSOF</name>
<feature type="region of interest" description="Disordered" evidence="1">
    <location>
        <begin position="289"/>
        <end position="317"/>
    </location>
</feature>
<proteinExistence type="predicted"/>
<evidence type="ECO:0000256" key="1">
    <source>
        <dbReference type="SAM" id="MobiDB-lite"/>
    </source>
</evidence>
<protein>
    <submittedName>
        <fullName evidence="2">Uncharacterized protein</fullName>
    </submittedName>
</protein>
<dbReference type="AlphaFoldDB" id="F9GG17"/>
<feature type="compositionally biased region" description="Polar residues" evidence="1">
    <location>
        <begin position="297"/>
        <end position="311"/>
    </location>
</feature>
<reference evidence="2" key="1">
    <citation type="journal article" date="2012" name="Mol. Plant Microbe Interact.">
        <title>A highly conserved effector in Fusarium oxysporum is required for full virulence on Arabidopsis.</title>
        <authorList>
            <person name="Thatcher L.F."/>
            <person name="Gardiner D.M."/>
            <person name="Kazan K."/>
            <person name="Manners J."/>
        </authorList>
    </citation>
    <scope>NUCLEOTIDE SEQUENCE [LARGE SCALE GENOMIC DNA]</scope>
    <source>
        <strain evidence="2">Fo5176</strain>
    </source>
</reference>
<accession>F9GG17</accession>